<gene>
    <name evidence="2" type="ORF">FKW77_009307</name>
</gene>
<dbReference type="AlphaFoldDB" id="A0A517LBN1"/>
<organism evidence="2 3">
    <name type="scientific">Venturia effusa</name>
    <dbReference type="NCBI Taxonomy" id="50376"/>
    <lineage>
        <taxon>Eukaryota</taxon>
        <taxon>Fungi</taxon>
        <taxon>Dikarya</taxon>
        <taxon>Ascomycota</taxon>
        <taxon>Pezizomycotina</taxon>
        <taxon>Dothideomycetes</taxon>
        <taxon>Pleosporomycetidae</taxon>
        <taxon>Venturiales</taxon>
        <taxon>Venturiaceae</taxon>
        <taxon>Venturia</taxon>
    </lineage>
</organism>
<evidence type="ECO:0000313" key="3">
    <source>
        <dbReference type="Proteomes" id="UP000316270"/>
    </source>
</evidence>
<dbReference type="Proteomes" id="UP000316270">
    <property type="component" value="Chromosome 8"/>
</dbReference>
<dbReference type="SUPFAM" id="SSF55729">
    <property type="entry name" value="Acyl-CoA N-acyltransferases (Nat)"/>
    <property type="match status" value="1"/>
</dbReference>
<dbReference type="STRING" id="50376.A0A517LBN1"/>
<dbReference type="InterPro" id="IPR052523">
    <property type="entry name" value="Trichothecene_AcTrans"/>
</dbReference>
<dbReference type="InterPro" id="IPR000182">
    <property type="entry name" value="GNAT_dom"/>
</dbReference>
<dbReference type="InterPro" id="IPR016181">
    <property type="entry name" value="Acyl_CoA_acyltransferase"/>
</dbReference>
<dbReference type="PROSITE" id="PS51186">
    <property type="entry name" value="GNAT"/>
    <property type="match status" value="1"/>
</dbReference>
<feature type="domain" description="N-acetyltransferase" evidence="1">
    <location>
        <begin position="3"/>
        <end position="199"/>
    </location>
</feature>
<dbReference type="PANTHER" id="PTHR42791">
    <property type="entry name" value="GNAT FAMILY ACETYLTRANSFERASE"/>
    <property type="match status" value="1"/>
</dbReference>
<proteinExistence type="predicted"/>
<protein>
    <recommendedName>
        <fullName evidence="1">N-acetyltransferase domain-containing protein</fullName>
    </recommendedName>
</protein>
<dbReference type="PANTHER" id="PTHR42791:SF14">
    <property type="entry name" value="N-ACETYLTRANSFERASE DOMAIN-CONTAINING PROTEIN"/>
    <property type="match status" value="1"/>
</dbReference>
<dbReference type="GO" id="GO:0016747">
    <property type="term" value="F:acyltransferase activity, transferring groups other than amino-acyl groups"/>
    <property type="evidence" value="ECO:0007669"/>
    <property type="project" value="InterPro"/>
</dbReference>
<reference evidence="2 3" key="1">
    <citation type="submission" date="2019-07" db="EMBL/GenBank/DDBJ databases">
        <title>Finished genome of Venturia effusa.</title>
        <authorList>
            <person name="Young C.A."/>
            <person name="Cox M.P."/>
            <person name="Ganley A.R.D."/>
            <person name="David W.J."/>
        </authorList>
    </citation>
    <scope>NUCLEOTIDE SEQUENCE [LARGE SCALE GENOMIC DNA]</scope>
    <source>
        <strain evidence="3">albino</strain>
    </source>
</reference>
<dbReference type="OrthoDB" id="4738875at2759"/>
<sequence length="216" mass="24987">MHLVLSRVKEDDFDELLEVQFRAFAKVDVHTALFGRNTPEMRALTKEKFIKDMREDPADCWMKLVDTATGKIVSAAQWKIYPTWAPLPDHGAFKADWFEGKEREAAEEMATKFMTIRSRHMYGHAHVLLYILFTDPAVQRCGAGSIHVKWGTELADRLLVPCWVEGSPAGHHLYEENGFKDVQYVNEKIGDWLMDYTVMKRESKRQYEAGRSIVFT</sequence>
<keyword evidence="3" id="KW-1185">Reference proteome</keyword>
<evidence type="ECO:0000259" key="1">
    <source>
        <dbReference type="PROSITE" id="PS51186"/>
    </source>
</evidence>
<dbReference type="Gene3D" id="3.40.630.30">
    <property type="match status" value="1"/>
</dbReference>
<accession>A0A517LBN1</accession>
<dbReference type="EMBL" id="CP042192">
    <property type="protein sequence ID" value="QDS73032.1"/>
    <property type="molecule type" value="Genomic_DNA"/>
</dbReference>
<name>A0A517LBN1_9PEZI</name>
<evidence type="ECO:0000313" key="2">
    <source>
        <dbReference type="EMBL" id="QDS73032.1"/>
    </source>
</evidence>